<organism evidence="4 5">
    <name type="scientific">Methanobacterium formicicum</name>
    <dbReference type="NCBI Taxonomy" id="2162"/>
    <lineage>
        <taxon>Archaea</taxon>
        <taxon>Methanobacteriati</taxon>
        <taxon>Methanobacteriota</taxon>
        <taxon>Methanomada group</taxon>
        <taxon>Methanobacteria</taxon>
        <taxon>Methanobacteriales</taxon>
        <taxon>Methanobacteriaceae</taxon>
        <taxon>Methanobacterium</taxon>
    </lineage>
</organism>
<evidence type="ECO:0000313" key="4">
    <source>
        <dbReference type="EMBL" id="MBF4475738.1"/>
    </source>
</evidence>
<feature type="compositionally biased region" description="Low complexity" evidence="2">
    <location>
        <begin position="162"/>
        <end position="219"/>
    </location>
</feature>
<evidence type="ECO:0000256" key="2">
    <source>
        <dbReference type="SAM" id="MobiDB-lite"/>
    </source>
</evidence>
<keyword evidence="3" id="KW-1133">Transmembrane helix</keyword>
<evidence type="ECO:0000256" key="3">
    <source>
        <dbReference type="SAM" id="Phobius"/>
    </source>
</evidence>
<sequence length="219" mass="24367">MINIVNSKKKLDRELEELELEYSKGNIDKKEYFARKRDIGQELETFTAVERVRRMQQGGAVPEKTLDDWSAQEEEKKKLADEAEKQEMLKKFITKPESVKARNLPGKERFGNKAKIGLLAFIILAFVVGTSMGSMFISKPSENPQISMAVNASAFLPPEIANNTTTTTTKLNTTTTKTTTNTQVATTTPTSTQNTQTNTPTPTNTPTNTETNTQNDAQT</sequence>
<comment type="caution">
    <text evidence="4">The sequence shown here is derived from an EMBL/GenBank/DDBJ whole genome shotgun (WGS) entry which is preliminary data.</text>
</comment>
<dbReference type="EMBL" id="JADIIL010000035">
    <property type="protein sequence ID" value="MBF4475738.1"/>
    <property type="molecule type" value="Genomic_DNA"/>
</dbReference>
<protein>
    <submittedName>
        <fullName evidence="4">Uncharacterized protein</fullName>
    </submittedName>
</protein>
<dbReference type="AlphaFoldDB" id="A0A843APH8"/>
<keyword evidence="1" id="KW-0175">Coiled coil</keyword>
<keyword evidence="3" id="KW-0812">Transmembrane</keyword>
<feature type="coiled-coil region" evidence="1">
    <location>
        <begin position="1"/>
        <end position="28"/>
    </location>
</feature>
<proteinExistence type="predicted"/>
<evidence type="ECO:0000313" key="5">
    <source>
        <dbReference type="Proteomes" id="UP000606900"/>
    </source>
</evidence>
<evidence type="ECO:0000256" key="1">
    <source>
        <dbReference type="SAM" id="Coils"/>
    </source>
</evidence>
<gene>
    <name evidence="4" type="ORF">ISP06_09775</name>
</gene>
<feature type="region of interest" description="Disordered" evidence="2">
    <location>
        <begin position="161"/>
        <end position="219"/>
    </location>
</feature>
<dbReference type="Proteomes" id="UP000606900">
    <property type="component" value="Unassembled WGS sequence"/>
</dbReference>
<reference evidence="4" key="1">
    <citation type="submission" date="2020-10" db="EMBL/GenBank/DDBJ databases">
        <title>Dehalococcoides mccartyi of a TCE/Cr reducing biochatode.</title>
        <authorList>
            <person name="Matturro B."/>
        </authorList>
    </citation>
    <scope>NUCLEOTIDE SEQUENCE</scope>
    <source>
        <strain evidence="4">Bin2</strain>
    </source>
</reference>
<name>A0A843APH8_METFO</name>
<dbReference type="RefSeq" id="WP_276699690.1">
    <property type="nucleotide sequence ID" value="NZ_JADIIL010000035.1"/>
</dbReference>
<keyword evidence="3" id="KW-0472">Membrane</keyword>
<feature type="transmembrane region" description="Helical" evidence="3">
    <location>
        <begin position="116"/>
        <end position="137"/>
    </location>
</feature>
<accession>A0A843APH8</accession>